<organism evidence="1 2">
    <name type="scientific">Pedobacter panaciterrae</name>
    <dbReference type="NCBI Taxonomy" id="363849"/>
    <lineage>
        <taxon>Bacteria</taxon>
        <taxon>Pseudomonadati</taxon>
        <taxon>Bacteroidota</taxon>
        <taxon>Sphingobacteriia</taxon>
        <taxon>Sphingobacteriales</taxon>
        <taxon>Sphingobacteriaceae</taxon>
        <taxon>Pedobacter</taxon>
    </lineage>
</organism>
<comment type="caution">
    <text evidence="1">The sequence shown here is derived from an EMBL/GenBank/DDBJ whole genome shotgun (WGS) entry which is preliminary data.</text>
</comment>
<evidence type="ECO:0008006" key="3">
    <source>
        <dbReference type="Google" id="ProtNLM"/>
    </source>
</evidence>
<dbReference type="EMBL" id="JBBEUB010000004">
    <property type="protein sequence ID" value="MEJ2903405.1"/>
    <property type="molecule type" value="Genomic_DNA"/>
</dbReference>
<dbReference type="RefSeq" id="WP_172659965.1">
    <property type="nucleotide sequence ID" value="NZ_CBFGNQ010000001.1"/>
</dbReference>
<reference evidence="1 2" key="1">
    <citation type="submission" date="2024-03" db="EMBL/GenBank/DDBJ databases">
        <title>Sequence of Lycoming College Course Isolates.</title>
        <authorList>
            <person name="Plotts O."/>
            <person name="Newman J."/>
        </authorList>
    </citation>
    <scope>NUCLEOTIDE SEQUENCE [LARGE SCALE GENOMIC DNA]</scope>
    <source>
        <strain evidence="1 2">CJB-3</strain>
    </source>
</reference>
<proteinExistence type="predicted"/>
<dbReference type="Proteomes" id="UP001378956">
    <property type="component" value="Unassembled WGS sequence"/>
</dbReference>
<name>A0ABU8NMC2_9SPHI</name>
<accession>A0ABU8NMC2</accession>
<gene>
    <name evidence="1" type="ORF">WAE58_13260</name>
</gene>
<evidence type="ECO:0000313" key="1">
    <source>
        <dbReference type="EMBL" id="MEJ2903405.1"/>
    </source>
</evidence>
<keyword evidence="2" id="KW-1185">Reference proteome</keyword>
<sequence length="69" mass="7722">MKINKGLFEKKIDLKSCQINGGKMAFGTMSDCQVRTGTTSCPDTHYTYYNDDGSIRSTRTVYNLSNSID</sequence>
<evidence type="ECO:0000313" key="2">
    <source>
        <dbReference type="Proteomes" id="UP001378956"/>
    </source>
</evidence>
<protein>
    <recommendedName>
        <fullName evidence="3">Peptide modification target (TIGR04139 family)</fullName>
    </recommendedName>
</protein>